<evidence type="ECO:0000256" key="1">
    <source>
        <dbReference type="SAM" id="MobiDB-lite"/>
    </source>
</evidence>
<dbReference type="Proteomes" id="UP000267081">
    <property type="component" value="Unassembled WGS sequence"/>
</dbReference>
<dbReference type="EMBL" id="RSEC01000002">
    <property type="protein sequence ID" value="RSD26436.1"/>
    <property type="molecule type" value="Genomic_DNA"/>
</dbReference>
<feature type="region of interest" description="Disordered" evidence="1">
    <location>
        <begin position="16"/>
        <end position="40"/>
    </location>
</feature>
<evidence type="ECO:0000313" key="3">
    <source>
        <dbReference type="Proteomes" id="UP000267081"/>
    </source>
</evidence>
<keyword evidence="3" id="KW-1185">Reference proteome</keyword>
<organism evidence="2 3">
    <name type="scientific">Amycolatopsis eburnea</name>
    <dbReference type="NCBI Taxonomy" id="2267691"/>
    <lineage>
        <taxon>Bacteria</taxon>
        <taxon>Bacillati</taxon>
        <taxon>Actinomycetota</taxon>
        <taxon>Actinomycetes</taxon>
        <taxon>Pseudonocardiales</taxon>
        <taxon>Pseudonocardiaceae</taxon>
        <taxon>Amycolatopsis</taxon>
    </lineage>
</organism>
<accession>A0A427TQ58</accession>
<gene>
    <name evidence="2" type="ORF">EIY87_00170</name>
</gene>
<dbReference type="AlphaFoldDB" id="A0A427TQ58"/>
<sequence>MGRRLQQLREEWAAAGEALERNDRARSRRRSEPTAAAAGPECTAADVTVMNTATIAGVVANFVVNS</sequence>
<reference evidence="2 3" key="1">
    <citation type="submission" date="2018-12" db="EMBL/GenBank/DDBJ databases">
        <title>Amycolatopsis eburnea sp. nov. actinomycete associate with arbuscular mycorrhiza fungal spore.</title>
        <authorList>
            <person name="Lumyong S."/>
            <person name="Chaiya L."/>
        </authorList>
    </citation>
    <scope>NUCLEOTIDE SEQUENCE [LARGE SCALE GENOMIC DNA]</scope>
    <source>
        <strain evidence="2 3">GLM-1</strain>
    </source>
</reference>
<protein>
    <submittedName>
        <fullName evidence="2">Uncharacterized protein</fullName>
    </submittedName>
</protein>
<dbReference type="RefSeq" id="WP_125305568.1">
    <property type="nucleotide sequence ID" value="NZ_RSEC01000002.1"/>
</dbReference>
<name>A0A427TQ58_9PSEU</name>
<feature type="compositionally biased region" description="Basic and acidic residues" evidence="1">
    <location>
        <begin position="16"/>
        <end position="25"/>
    </location>
</feature>
<evidence type="ECO:0000313" key="2">
    <source>
        <dbReference type="EMBL" id="RSD26436.1"/>
    </source>
</evidence>
<comment type="caution">
    <text evidence="2">The sequence shown here is derived from an EMBL/GenBank/DDBJ whole genome shotgun (WGS) entry which is preliminary data.</text>
</comment>
<proteinExistence type="predicted"/>